<evidence type="ECO:0000256" key="1">
    <source>
        <dbReference type="SAM" id="MobiDB-lite"/>
    </source>
</evidence>
<dbReference type="AlphaFoldDB" id="A0A6G8Q3V8"/>
<evidence type="ECO:0000313" key="3">
    <source>
        <dbReference type="Proteomes" id="UP000502706"/>
    </source>
</evidence>
<sequence length="390" mass="41508">MKGEVLAVCSRYLGPGKTSGKRTTYRCSRCGKEKFEANHERGIAGCWNEACAAPRCTDALGLVAFFEGLDERLQFPEVVKKAHEVAGVVGGMRAAGPRPSARARAAGSPGPEPQRAEADPEVKNAAYRRLLSLCPPTDRSLAFWRSRGVGEELVAEGRFGEATPKAARAATRALERALGRKRLLGVPGFFAGGGRGRISFTLVGDYALIPYHDREGRITTIEGRALTATQEERTGKYVSLRGSANHLYVFPRYRPDDLLAFCEGPIGAIVAARYGLAVGAIQGLRRFHAPGAADEPLPELRGADLQGRVAPYVPDRGVGKELAEETACALAEPARGLPAVAVLPEHSGTAPVEDLDGWLLSLPPDPRVRRAAFGRLLAVGASSGEHGATV</sequence>
<dbReference type="KEGG" id="rmar:GBA65_22105"/>
<evidence type="ECO:0008006" key="4">
    <source>
        <dbReference type="Google" id="ProtNLM"/>
    </source>
</evidence>
<dbReference type="EMBL" id="CP045122">
    <property type="protein sequence ID" value="QIN81129.1"/>
    <property type="molecule type" value="Genomic_DNA"/>
</dbReference>
<proteinExistence type="predicted"/>
<organism evidence="2 3">
    <name type="scientific">Rubrobacter marinus</name>
    <dbReference type="NCBI Taxonomy" id="2653852"/>
    <lineage>
        <taxon>Bacteria</taxon>
        <taxon>Bacillati</taxon>
        <taxon>Actinomycetota</taxon>
        <taxon>Rubrobacteria</taxon>
        <taxon>Rubrobacterales</taxon>
        <taxon>Rubrobacteraceae</taxon>
        <taxon>Rubrobacter</taxon>
    </lineage>
</organism>
<name>A0A6G8Q3V8_9ACTN</name>
<evidence type="ECO:0000313" key="2">
    <source>
        <dbReference type="EMBL" id="QIN81129.1"/>
    </source>
</evidence>
<keyword evidence="3" id="KW-1185">Reference proteome</keyword>
<feature type="region of interest" description="Disordered" evidence="1">
    <location>
        <begin position="93"/>
        <end position="119"/>
    </location>
</feature>
<dbReference type="Proteomes" id="UP000502706">
    <property type="component" value="Plasmid unnamed1"/>
</dbReference>
<dbReference type="RefSeq" id="WP_166398843.1">
    <property type="nucleotide sequence ID" value="NZ_CP045122.1"/>
</dbReference>
<feature type="compositionally biased region" description="Low complexity" evidence="1">
    <location>
        <begin position="93"/>
        <end position="109"/>
    </location>
</feature>
<keyword evidence="2" id="KW-0614">Plasmid</keyword>
<protein>
    <recommendedName>
        <fullName evidence="4">DNA primase</fullName>
    </recommendedName>
</protein>
<geneLocation type="plasmid" evidence="2 3">
    <name>unnamed1</name>
</geneLocation>
<accession>A0A6G8Q3V8</accession>
<reference evidence="2 3" key="1">
    <citation type="submission" date="2019-10" db="EMBL/GenBank/DDBJ databases">
        <title>Rubrobacter sp nov SCSIO 52915 isolated from a deep-sea sediment in the South China Sea.</title>
        <authorList>
            <person name="Chen R.W."/>
        </authorList>
    </citation>
    <scope>NUCLEOTIDE SEQUENCE [LARGE SCALE GENOMIC DNA]</scope>
    <source>
        <strain evidence="2 3">SCSIO 52915</strain>
        <plasmid evidence="2 3">unnamed1</plasmid>
    </source>
</reference>
<gene>
    <name evidence="2" type="ORF">GBA65_22105</name>
</gene>